<accession>A0AAW6SWR6</accession>
<name>A0AAW6SWR6_9BACI</name>
<gene>
    <name evidence="1" type="ORF">P5X88_12880</name>
</gene>
<dbReference type="EMBL" id="JAROYP010000006">
    <property type="protein sequence ID" value="MDH5161835.1"/>
    <property type="molecule type" value="Genomic_DNA"/>
</dbReference>
<proteinExistence type="predicted"/>
<evidence type="ECO:0000313" key="2">
    <source>
        <dbReference type="Proteomes" id="UP001159179"/>
    </source>
</evidence>
<reference evidence="1" key="1">
    <citation type="submission" date="2023-03" db="EMBL/GenBank/DDBJ databases">
        <title>Bacterial isolates from washroom surfaces on a university campus.</title>
        <authorList>
            <person name="Holman D.B."/>
            <person name="Gzyl K.E."/>
            <person name="Taheri A.E."/>
        </authorList>
    </citation>
    <scope>NUCLEOTIDE SEQUENCE</scope>
    <source>
        <strain evidence="1">RD03</strain>
    </source>
</reference>
<dbReference type="AlphaFoldDB" id="A0AAW6SWR6"/>
<dbReference type="RefSeq" id="WP_280616921.1">
    <property type="nucleotide sequence ID" value="NZ_JAROYP010000006.1"/>
</dbReference>
<organism evidence="1 2">
    <name type="scientific">Heyndrickxia oleronia</name>
    <dbReference type="NCBI Taxonomy" id="38875"/>
    <lineage>
        <taxon>Bacteria</taxon>
        <taxon>Bacillati</taxon>
        <taxon>Bacillota</taxon>
        <taxon>Bacilli</taxon>
        <taxon>Bacillales</taxon>
        <taxon>Bacillaceae</taxon>
        <taxon>Heyndrickxia</taxon>
    </lineage>
</organism>
<evidence type="ECO:0000313" key="1">
    <source>
        <dbReference type="EMBL" id="MDH5161835.1"/>
    </source>
</evidence>
<dbReference type="Proteomes" id="UP001159179">
    <property type="component" value="Unassembled WGS sequence"/>
</dbReference>
<protein>
    <submittedName>
        <fullName evidence="1">Uncharacterized protein</fullName>
    </submittedName>
</protein>
<sequence>MQFEFRMQVKDLLINHSNEKVMMHYMDHSWLLPMIGNRPPYYTNPRYEPYYSVI</sequence>
<comment type="caution">
    <text evidence="1">The sequence shown here is derived from an EMBL/GenBank/DDBJ whole genome shotgun (WGS) entry which is preliminary data.</text>
</comment>